<gene>
    <name evidence="2" type="ORF">HanXRQr2_Chr16g0770001</name>
</gene>
<dbReference type="EMBL" id="MNCJ02000331">
    <property type="protein sequence ID" value="KAF5761860.1"/>
    <property type="molecule type" value="Genomic_DNA"/>
</dbReference>
<name>A0A9K3GZT5_HELAN</name>
<feature type="region of interest" description="Disordered" evidence="1">
    <location>
        <begin position="360"/>
        <end position="391"/>
    </location>
</feature>
<feature type="region of interest" description="Disordered" evidence="1">
    <location>
        <begin position="563"/>
        <end position="594"/>
    </location>
</feature>
<accession>A0A9K3GZT5</accession>
<feature type="compositionally biased region" description="Pro residues" evidence="1">
    <location>
        <begin position="571"/>
        <end position="580"/>
    </location>
</feature>
<feature type="region of interest" description="Disordered" evidence="1">
    <location>
        <begin position="1"/>
        <end position="24"/>
    </location>
</feature>
<dbReference type="Proteomes" id="UP000215914">
    <property type="component" value="Unassembled WGS sequence"/>
</dbReference>
<feature type="compositionally biased region" description="Low complexity" evidence="1">
    <location>
        <begin position="14"/>
        <end position="23"/>
    </location>
</feature>
<keyword evidence="3" id="KW-1185">Reference proteome</keyword>
<evidence type="ECO:0000313" key="3">
    <source>
        <dbReference type="Proteomes" id="UP000215914"/>
    </source>
</evidence>
<proteinExistence type="predicted"/>
<comment type="caution">
    <text evidence="2">The sequence shown here is derived from an EMBL/GenBank/DDBJ whole genome shotgun (WGS) entry which is preliminary data.</text>
</comment>
<sequence>MAGGKRQKTTGQASSSGVGSSSGLIPKKWEQLSSVEENDARLYRQDWEWAKFRDSQSARIWDDEKNKPLSGYQDRKLEAKLWKWKMVNGVNTSVPTRIICERVVNVEEFRQIGIVQMFERLGWESVLDWCEDNTSRIYLSEVCEWLSTLKLVNKNESPSQWKLVGKTTRGNMTMSFETMNCIARFDSLGVQAYDYPSIEHFLDNHLNNDDAEQLLDVTLPFNKGGEMKIKQMSLEGKILQGISVENILARFGDRGGVRVSDCRVVHTLLYGTPTLSWRHIVMMNTWATRESSQRRFIPYARFISAMLVQQNCLPLESLWVSKPVEEFNLAYMRKNWKIEVKFSGNRYVVTDDLGNKYEIRTSGAPPVEEEDEEMGEEEEEVEPSGAQRPRQRYMRPHREINADVAGFVTMRRVPSYKNFDRGKQELYDNVSACIGEGREYNRRRETWEGSHGSSMQEYWAAQEAHRERMNKFMEEQELFQAMQRSHMEQLAKMQEDEAARRRAWEEAAVARQQEERELNRRRWSALYVSQQMAINNTKVLHDQERHQRDYQAGLPYAEHSGWTNYSELPHPQGPSDPTPHWPEAVGSSFVPIPY</sequence>
<dbReference type="AlphaFoldDB" id="A0A9K3GZT5"/>
<organism evidence="2 3">
    <name type="scientific">Helianthus annuus</name>
    <name type="common">Common sunflower</name>
    <dbReference type="NCBI Taxonomy" id="4232"/>
    <lineage>
        <taxon>Eukaryota</taxon>
        <taxon>Viridiplantae</taxon>
        <taxon>Streptophyta</taxon>
        <taxon>Embryophyta</taxon>
        <taxon>Tracheophyta</taxon>
        <taxon>Spermatophyta</taxon>
        <taxon>Magnoliopsida</taxon>
        <taxon>eudicotyledons</taxon>
        <taxon>Gunneridae</taxon>
        <taxon>Pentapetalae</taxon>
        <taxon>asterids</taxon>
        <taxon>campanulids</taxon>
        <taxon>Asterales</taxon>
        <taxon>Asteraceae</taxon>
        <taxon>Asteroideae</taxon>
        <taxon>Heliantheae alliance</taxon>
        <taxon>Heliantheae</taxon>
        <taxon>Helianthus</taxon>
    </lineage>
</organism>
<evidence type="ECO:0000313" key="2">
    <source>
        <dbReference type="EMBL" id="KAF5761860.1"/>
    </source>
</evidence>
<feature type="compositionally biased region" description="Acidic residues" evidence="1">
    <location>
        <begin position="367"/>
        <end position="382"/>
    </location>
</feature>
<dbReference type="Gramene" id="mRNA:HanXRQr2_Chr16g0770001">
    <property type="protein sequence ID" value="CDS:HanXRQr2_Chr16g0770001.1"/>
    <property type="gene ID" value="HanXRQr2_Chr16g0770001"/>
</dbReference>
<reference evidence="2" key="2">
    <citation type="submission" date="2020-06" db="EMBL/GenBank/DDBJ databases">
        <title>Helianthus annuus Genome sequencing and assembly Release 2.</title>
        <authorList>
            <person name="Gouzy J."/>
            <person name="Langlade N."/>
            <person name="Munos S."/>
        </authorList>
    </citation>
    <scope>NUCLEOTIDE SEQUENCE</scope>
    <source>
        <tissue evidence="2">Leaves</tissue>
    </source>
</reference>
<protein>
    <submittedName>
        <fullName evidence="2">Uncharacterized protein</fullName>
    </submittedName>
</protein>
<reference evidence="2" key="1">
    <citation type="journal article" date="2017" name="Nature">
        <title>The sunflower genome provides insights into oil metabolism, flowering and Asterid evolution.</title>
        <authorList>
            <person name="Badouin H."/>
            <person name="Gouzy J."/>
            <person name="Grassa C.J."/>
            <person name="Murat F."/>
            <person name="Staton S.E."/>
            <person name="Cottret L."/>
            <person name="Lelandais-Briere C."/>
            <person name="Owens G.L."/>
            <person name="Carrere S."/>
            <person name="Mayjonade B."/>
            <person name="Legrand L."/>
            <person name="Gill N."/>
            <person name="Kane N.C."/>
            <person name="Bowers J.E."/>
            <person name="Hubner S."/>
            <person name="Bellec A."/>
            <person name="Berard A."/>
            <person name="Berges H."/>
            <person name="Blanchet N."/>
            <person name="Boniface M.C."/>
            <person name="Brunel D."/>
            <person name="Catrice O."/>
            <person name="Chaidir N."/>
            <person name="Claudel C."/>
            <person name="Donnadieu C."/>
            <person name="Faraut T."/>
            <person name="Fievet G."/>
            <person name="Helmstetter N."/>
            <person name="King M."/>
            <person name="Knapp S.J."/>
            <person name="Lai Z."/>
            <person name="Le Paslier M.C."/>
            <person name="Lippi Y."/>
            <person name="Lorenzon L."/>
            <person name="Mandel J.R."/>
            <person name="Marage G."/>
            <person name="Marchand G."/>
            <person name="Marquand E."/>
            <person name="Bret-Mestries E."/>
            <person name="Morien E."/>
            <person name="Nambeesan S."/>
            <person name="Nguyen T."/>
            <person name="Pegot-Espagnet P."/>
            <person name="Pouilly N."/>
            <person name="Raftis F."/>
            <person name="Sallet E."/>
            <person name="Schiex T."/>
            <person name="Thomas J."/>
            <person name="Vandecasteele C."/>
            <person name="Vares D."/>
            <person name="Vear F."/>
            <person name="Vautrin S."/>
            <person name="Crespi M."/>
            <person name="Mangin B."/>
            <person name="Burke J.M."/>
            <person name="Salse J."/>
            <person name="Munos S."/>
            <person name="Vincourt P."/>
            <person name="Rieseberg L.H."/>
            <person name="Langlade N.B."/>
        </authorList>
    </citation>
    <scope>NUCLEOTIDE SEQUENCE</scope>
    <source>
        <tissue evidence="2">Leaves</tissue>
    </source>
</reference>
<evidence type="ECO:0000256" key="1">
    <source>
        <dbReference type="SAM" id="MobiDB-lite"/>
    </source>
</evidence>